<dbReference type="InterPro" id="IPR036673">
    <property type="entry name" value="Cyanovirin-N_sf"/>
</dbReference>
<evidence type="ECO:0000259" key="1">
    <source>
        <dbReference type="SMART" id="SM01111"/>
    </source>
</evidence>
<reference evidence="2" key="1">
    <citation type="journal article" date="2020" name="Stud. Mycol.">
        <title>101 Dothideomycetes genomes: a test case for predicting lifestyles and emergence of pathogens.</title>
        <authorList>
            <person name="Haridas S."/>
            <person name="Albert R."/>
            <person name="Binder M."/>
            <person name="Bloem J."/>
            <person name="Labutti K."/>
            <person name="Salamov A."/>
            <person name="Andreopoulos B."/>
            <person name="Baker S."/>
            <person name="Barry K."/>
            <person name="Bills G."/>
            <person name="Bluhm B."/>
            <person name="Cannon C."/>
            <person name="Castanera R."/>
            <person name="Culley D."/>
            <person name="Daum C."/>
            <person name="Ezra D."/>
            <person name="Gonzalez J."/>
            <person name="Henrissat B."/>
            <person name="Kuo A."/>
            <person name="Liang C."/>
            <person name="Lipzen A."/>
            <person name="Lutzoni F."/>
            <person name="Magnuson J."/>
            <person name="Mondo S."/>
            <person name="Nolan M."/>
            <person name="Ohm R."/>
            <person name="Pangilinan J."/>
            <person name="Park H.-J."/>
            <person name="Ramirez L."/>
            <person name="Alfaro M."/>
            <person name="Sun H."/>
            <person name="Tritt A."/>
            <person name="Yoshinaga Y."/>
            <person name="Zwiers L.-H."/>
            <person name="Turgeon B."/>
            <person name="Goodwin S."/>
            <person name="Spatafora J."/>
            <person name="Crous P."/>
            <person name="Grigoriev I."/>
        </authorList>
    </citation>
    <scope>NUCLEOTIDE SEQUENCE</scope>
    <source>
        <strain evidence="2">CBS 122367</strain>
    </source>
</reference>
<dbReference type="SMART" id="SM01111">
    <property type="entry name" value="CVNH"/>
    <property type="match status" value="1"/>
</dbReference>
<dbReference type="SUPFAM" id="SSF51322">
    <property type="entry name" value="Cyanovirin-N"/>
    <property type="match status" value="1"/>
</dbReference>
<dbReference type="OrthoDB" id="2441380at2759"/>
<protein>
    <submittedName>
        <fullName evidence="2">Cyanovirin-N</fullName>
    </submittedName>
</protein>
<dbReference type="PANTHER" id="PTHR42076:SF1">
    <property type="entry name" value="CYANOVIRIN-N DOMAIN-CONTAINING PROTEIN"/>
    <property type="match status" value="1"/>
</dbReference>
<sequence length="122" mass="13231">MPDFHISTEDISFDGSVLKALLFDEEGEAHDAEIDLNNILGNDKGSFSWGGSGSPPFLRNCVTNFPTPGIIDSAQGVSFTLESADNYPVLLTRLLDGEGDAHDADINLSERLSDINGEFHFE</sequence>
<dbReference type="EMBL" id="MU005636">
    <property type="protein sequence ID" value="KAF2676343.1"/>
    <property type="molecule type" value="Genomic_DNA"/>
</dbReference>
<organism evidence="2 3">
    <name type="scientific">Lentithecium fluviatile CBS 122367</name>
    <dbReference type="NCBI Taxonomy" id="1168545"/>
    <lineage>
        <taxon>Eukaryota</taxon>
        <taxon>Fungi</taxon>
        <taxon>Dikarya</taxon>
        <taxon>Ascomycota</taxon>
        <taxon>Pezizomycotina</taxon>
        <taxon>Dothideomycetes</taxon>
        <taxon>Pleosporomycetidae</taxon>
        <taxon>Pleosporales</taxon>
        <taxon>Massarineae</taxon>
        <taxon>Lentitheciaceae</taxon>
        <taxon>Lentithecium</taxon>
    </lineage>
</organism>
<accession>A0A6G1IEE7</accession>
<gene>
    <name evidence="2" type="ORF">K458DRAFT_322266</name>
</gene>
<dbReference type="Proteomes" id="UP000799291">
    <property type="component" value="Unassembled WGS sequence"/>
</dbReference>
<proteinExistence type="predicted"/>
<dbReference type="InterPro" id="IPR011058">
    <property type="entry name" value="Cyanovirin-N"/>
</dbReference>
<keyword evidence="3" id="KW-1185">Reference proteome</keyword>
<evidence type="ECO:0000313" key="2">
    <source>
        <dbReference type="EMBL" id="KAF2676343.1"/>
    </source>
</evidence>
<dbReference type="Gene3D" id="2.30.60.10">
    <property type="entry name" value="Cyanovirin-N"/>
    <property type="match status" value="1"/>
</dbReference>
<dbReference type="AlphaFoldDB" id="A0A6G1IEE7"/>
<name>A0A6G1IEE7_9PLEO</name>
<feature type="domain" description="Cyanovirin-N" evidence="1">
    <location>
        <begin position="3"/>
        <end position="121"/>
    </location>
</feature>
<dbReference type="PANTHER" id="PTHR42076">
    <property type="entry name" value="CYANOVIRIN-N HOMOLOG"/>
    <property type="match status" value="1"/>
</dbReference>
<evidence type="ECO:0000313" key="3">
    <source>
        <dbReference type="Proteomes" id="UP000799291"/>
    </source>
</evidence>
<dbReference type="Pfam" id="PF08881">
    <property type="entry name" value="CVNH"/>
    <property type="match status" value="1"/>
</dbReference>